<organism evidence="1 2">
    <name type="scientific">Methylophilales bacterium MBRS-H7</name>
    <dbReference type="NCBI Taxonomy" id="1623450"/>
    <lineage>
        <taxon>Bacteria</taxon>
        <taxon>Pseudomonadati</taxon>
        <taxon>Pseudomonadota</taxon>
        <taxon>Betaproteobacteria</taxon>
        <taxon>Nitrosomonadales</taxon>
        <taxon>OM43 clade</taxon>
    </lineage>
</organism>
<keyword evidence="1" id="KW-0456">Lyase</keyword>
<protein>
    <submittedName>
        <fullName evidence="1">Deoxyribodipyrimidine photolyase</fullName>
    </submittedName>
</protein>
<dbReference type="Gene3D" id="3.40.50.620">
    <property type="entry name" value="HUPs"/>
    <property type="match status" value="1"/>
</dbReference>
<dbReference type="PANTHER" id="PTHR38657">
    <property type="entry name" value="SLR1343 PROTEIN"/>
    <property type="match status" value="1"/>
</dbReference>
<dbReference type="EMBL" id="CP011002">
    <property type="protein sequence ID" value="AKO65772.1"/>
    <property type="molecule type" value="Genomic_DNA"/>
</dbReference>
<dbReference type="Gene3D" id="1.10.579.10">
    <property type="entry name" value="DNA Cyclobutane Dipyrimidine Photolyase, subunit A, domain 3"/>
    <property type="match status" value="1"/>
</dbReference>
<evidence type="ECO:0000313" key="1">
    <source>
        <dbReference type="EMBL" id="AKO65772.1"/>
    </source>
</evidence>
<dbReference type="Proteomes" id="UP000066549">
    <property type="component" value="Chromosome"/>
</dbReference>
<evidence type="ECO:0000313" key="2">
    <source>
        <dbReference type="Proteomes" id="UP000066549"/>
    </source>
</evidence>
<dbReference type="InterPro" id="IPR036134">
    <property type="entry name" value="Crypto/Photolyase_FAD-like_sf"/>
</dbReference>
<name>A0A0H4JB94_9PROT</name>
<gene>
    <name evidence="1" type="ORF">VI33_03365</name>
</gene>
<dbReference type="SUPFAM" id="SSF48173">
    <property type="entry name" value="Cryptochrome/photolyase FAD-binding domain"/>
    <property type="match status" value="1"/>
</dbReference>
<accession>A0A0H4JB94</accession>
<dbReference type="InterPro" id="IPR014729">
    <property type="entry name" value="Rossmann-like_a/b/a_fold"/>
</dbReference>
<dbReference type="Pfam" id="PF04244">
    <property type="entry name" value="DPRP"/>
    <property type="match status" value="1"/>
</dbReference>
<dbReference type="GO" id="GO:0016829">
    <property type="term" value="F:lyase activity"/>
    <property type="evidence" value="ECO:0007669"/>
    <property type="project" value="UniProtKB-KW"/>
</dbReference>
<sequence length="509" mass="60652">MKTIRLLLGDQLNKKHSWFKQIDHNVIYLMMEIIPEMTYAKHHIQKMLAFMHAMRNFAKELEQEGHVVRYIKLKDPDNQQSFYKNILKLIEINSDINKFEYQVPDEYRLDQEMKKITDQIGLEHQSYSTEHFLTHRQDLRDFFTKKKIWRMEEFYRHIRKKYSILMVGDKPIGDKWNYDQDNRKKWDPKQSIPDRIRFYHDVGHLKDEIDELEIGYIGSVDTKNFNWPSNEEESLQVLNHFIRFSLDKFGDFQDAMANENPFLFHSLISFALNTKMLSPLKIAETVEENLKKDLSNLSAVEGFIRQIIGWREYIRGVYWAKMPEYGQSNFLKFKNKLPEFFWHGKTNMNCLQKSIQQSLQHAYAHHIQRLMILGNFMLLSEVDPKLVHEWFLAIYIDAIEWVEMPNVLGMSQYADGGLLATKPYVSSGSYINKMGNYCKSCQYDVKTKFADNSCPFNSLYWSFFLNNPTLLENNPRMGIVKMQINKMKEEDRGLYIKKSKQILKNIEQL</sequence>
<dbReference type="OrthoDB" id="5288100at2"/>
<dbReference type="PATRIC" id="fig|1623450.3.peg.663"/>
<keyword evidence="2" id="KW-1185">Reference proteome</keyword>
<reference evidence="1 2" key="1">
    <citation type="submission" date="2015-03" db="EMBL/GenBank/DDBJ databases">
        <title>Comparative analysis of the OM43 clade including a novel species from Red Sea uncovers genomic and metabolic diversity among marine methylotrophs.</title>
        <authorList>
            <person name="Jimenez-Infante F."/>
            <person name="Ngugi D.K."/>
            <person name="Vinu M."/>
            <person name="Alam I."/>
            <person name="Kamau A."/>
            <person name="Blom J."/>
            <person name="Bajic V.B."/>
            <person name="Stingl U."/>
        </authorList>
    </citation>
    <scope>NUCLEOTIDE SEQUENCE [LARGE SCALE GENOMIC DNA]</scope>
    <source>
        <strain evidence="1 2">MBRSH7</strain>
    </source>
</reference>
<dbReference type="AlphaFoldDB" id="A0A0H4JB94"/>
<dbReference type="PANTHER" id="PTHR38657:SF1">
    <property type="entry name" value="SLR1343 PROTEIN"/>
    <property type="match status" value="1"/>
</dbReference>
<proteinExistence type="predicted"/>
<dbReference type="Gene3D" id="1.10.10.1710">
    <property type="entry name" value="Deoxyribodipyrimidine photolyase-related"/>
    <property type="match status" value="1"/>
</dbReference>
<dbReference type="InterPro" id="IPR052551">
    <property type="entry name" value="UV-DNA_repair_photolyase"/>
</dbReference>
<dbReference type="InterPro" id="IPR007357">
    <property type="entry name" value="PhrB-like"/>
</dbReference>
<dbReference type="Gene3D" id="1.25.40.80">
    <property type="match status" value="1"/>
</dbReference>